<feature type="transmembrane region" description="Helical" evidence="7">
    <location>
        <begin position="262"/>
        <end position="283"/>
    </location>
</feature>
<reference evidence="9" key="1">
    <citation type="journal article" date="2020" name="mSystems">
        <title>Genome- and Community-Level Interaction Insights into Carbon Utilization and Element Cycling Functions of Hydrothermarchaeota in Hydrothermal Sediment.</title>
        <authorList>
            <person name="Zhou Z."/>
            <person name="Liu Y."/>
            <person name="Xu W."/>
            <person name="Pan J."/>
            <person name="Luo Z.H."/>
            <person name="Li M."/>
        </authorList>
    </citation>
    <scope>NUCLEOTIDE SEQUENCE [LARGE SCALE GENOMIC DNA]</scope>
    <source>
        <strain evidence="9">SpSt-640</strain>
    </source>
</reference>
<dbReference type="GO" id="GO:0005886">
    <property type="term" value="C:plasma membrane"/>
    <property type="evidence" value="ECO:0007669"/>
    <property type="project" value="UniProtKB-SubCell"/>
</dbReference>
<keyword evidence="4 7" id="KW-0812">Transmembrane</keyword>
<evidence type="ECO:0000259" key="8">
    <source>
        <dbReference type="PROSITE" id="PS50928"/>
    </source>
</evidence>
<keyword evidence="5 7" id="KW-1133">Transmembrane helix</keyword>
<dbReference type="PANTHER" id="PTHR30465">
    <property type="entry name" value="INNER MEMBRANE ABC TRANSPORTER"/>
    <property type="match status" value="1"/>
</dbReference>
<evidence type="ECO:0000256" key="2">
    <source>
        <dbReference type="ARBA" id="ARBA00022448"/>
    </source>
</evidence>
<keyword evidence="6 7" id="KW-0472">Membrane</keyword>
<comment type="similarity">
    <text evidence="7">Belongs to the binding-protein-dependent transport system permease family.</text>
</comment>
<organism evidence="9">
    <name type="scientific">Fervidobacterium pennivorans</name>
    <dbReference type="NCBI Taxonomy" id="93466"/>
    <lineage>
        <taxon>Bacteria</taxon>
        <taxon>Thermotogati</taxon>
        <taxon>Thermotogota</taxon>
        <taxon>Thermotogae</taxon>
        <taxon>Thermotogales</taxon>
        <taxon>Fervidobacteriaceae</taxon>
        <taxon>Fervidobacterium</taxon>
    </lineage>
</organism>
<protein>
    <submittedName>
        <fullName evidence="9">ABC transporter permease</fullName>
    </submittedName>
</protein>
<evidence type="ECO:0000256" key="5">
    <source>
        <dbReference type="ARBA" id="ARBA00022989"/>
    </source>
</evidence>
<dbReference type="AlphaFoldDB" id="A0A7V4CLP3"/>
<proteinExistence type="inferred from homology"/>
<feature type="transmembrane region" description="Helical" evidence="7">
    <location>
        <begin position="116"/>
        <end position="138"/>
    </location>
</feature>
<gene>
    <name evidence="9" type="ORF">ENU12_01220</name>
</gene>
<dbReference type="Gene3D" id="1.10.3720.10">
    <property type="entry name" value="MetI-like"/>
    <property type="match status" value="1"/>
</dbReference>
<sequence>MKLVWRYLIPRFVQYLIVIFVGITIVFLVPRLTPLDPVQMTLNRVMSYGAQYLDPQALEHLRETLTDLYGLKGSILEQYKNFWKRLIKGDFGPSLALFPTPVLEVISNSLPWTVGLLMWSIVIAWFIGNIIGGIAGYFNEKKWSKILSAIAASIYPIPYYFLAVVLIILFGYLIPIFPIFGGMSIGIKPAFSLYFLLNLLKHAFLPSLSIIIIGIGWWFLSMKALSSVTKSEDYVIYAQIIGLPEKDILFNYVMKNALLPQITNLALQIGGVFNGALITEYVFAYPGLGQTLYMAVANGDFNLMMGISVISISAIATATLIIDLVYPLIDPRIHHK</sequence>
<dbReference type="InterPro" id="IPR000515">
    <property type="entry name" value="MetI-like"/>
</dbReference>
<comment type="caution">
    <text evidence="9">The sequence shown here is derived from an EMBL/GenBank/DDBJ whole genome shotgun (WGS) entry which is preliminary data.</text>
</comment>
<evidence type="ECO:0000256" key="4">
    <source>
        <dbReference type="ARBA" id="ARBA00022692"/>
    </source>
</evidence>
<dbReference type="Pfam" id="PF00528">
    <property type="entry name" value="BPD_transp_1"/>
    <property type="match status" value="1"/>
</dbReference>
<feature type="transmembrane region" description="Helical" evidence="7">
    <location>
        <begin position="303"/>
        <end position="326"/>
    </location>
</feature>
<keyword evidence="3" id="KW-1003">Cell membrane</keyword>
<dbReference type="CDD" id="cd06261">
    <property type="entry name" value="TM_PBP2"/>
    <property type="match status" value="1"/>
</dbReference>
<evidence type="ECO:0000256" key="1">
    <source>
        <dbReference type="ARBA" id="ARBA00004651"/>
    </source>
</evidence>
<dbReference type="GO" id="GO:0055085">
    <property type="term" value="P:transmembrane transport"/>
    <property type="evidence" value="ECO:0007669"/>
    <property type="project" value="InterPro"/>
</dbReference>
<evidence type="ECO:0000256" key="3">
    <source>
        <dbReference type="ARBA" id="ARBA00022475"/>
    </source>
</evidence>
<dbReference type="InterPro" id="IPR035906">
    <property type="entry name" value="MetI-like_sf"/>
</dbReference>
<feature type="domain" description="ABC transmembrane type-1" evidence="8">
    <location>
        <begin position="110"/>
        <end position="326"/>
    </location>
</feature>
<name>A0A7V4CLP3_FERPE</name>
<feature type="transmembrane region" description="Helical" evidence="7">
    <location>
        <begin position="159"/>
        <end position="183"/>
    </location>
</feature>
<comment type="subcellular location">
    <subcellularLocation>
        <location evidence="1 7">Cell membrane</location>
        <topology evidence="1 7">Multi-pass membrane protein</topology>
    </subcellularLocation>
</comment>
<evidence type="ECO:0000256" key="6">
    <source>
        <dbReference type="ARBA" id="ARBA00023136"/>
    </source>
</evidence>
<dbReference type="PANTHER" id="PTHR30465:SF55">
    <property type="entry name" value="OLIGOPEPTIDE ABC TRANSPORTER, PERMEASE PROTEIN"/>
    <property type="match status" value="1"/>
</dbReference>
<dbReference type="EMBL" id="DTBH01000031">
    <property type="protein sequence ID" value="HGQ76555.1"/>
    <property type="molecule type" value="Genomic_DNA"/>
</dbReference>
<feature type="transmembrane region" description="Helical" evidence="7">
    <location>
        <begin position="203"/>
        <end position="220"/>
    </location>
</feature>
<dbReference type="PROSITE" id="PS50928">
    <property type="entry name" value="ABC_TM1"/>
    <property type="match status" value="1"/>
</dbReference>
<dbReference type="SUPFAM" id="SSF161098">
    <property type="entry name" value="MetI-like"/>
    <property type="match status" value="1"/>
</dbReference>
<keyword evidence="2 7" id="KW-0813">Transport</keyword>
<accession>A0A7V4CLP3</accession>
<evidence type="ECO:0000313" key="9">
    <source>
        <dbReference type="EMBL" id="HGQ76555.1"/>
    </source>
</evidence>
<evidence type="ECO:0000256" key="7">
    <source>
        <dbReference type="RuleBase" id="RU363032"/>
    </source>
</evidence>
<feature type="transmembrane region" description="Helical" evidence="7">
    <location>
        <begin position="12"/>
        <end position="32"/>
    </location>
</feature>